<keyword evidence="4" id="KW-0997">Cell inner membrane</keyword>
<evidence type="ECO:0000259" key="10">
    <source>
        <dbReference type="Pfam" id="PF11356"/>
    </source>
</evidence>
<evidence type="ECO:0000256" key="2">
    <source>
        <dbReference type="ARBA" id="ARBA00022448"/>
    </source>
</evidence>
<protein>
    <recommendedName>
        <fullName evidence="10">Type II secretion system protein GspC N-terminal domain-containing protein</fullName>
    </recommendedName>
</protein>
<dbReference type="AlphaFoldDB" id="A0A1X9NGS1"/>
<dbReference type="Gene3D" id="2.30.30.830">
    <property type="match status" value="1"/>
</dbReference>
<keyword evidence="6" id="KW-0653">Protein transport</keyword>
<dbReference type="EMBL" id="CP019343">
    <property type="protein sequence ID" value="ARN75592.1"/>
    <property type="molecule type" value="Genomic_DNA"/>
</dbReference>
<dbReference type="GO" id="GO:0005886">
    <property type="term" value="C:plasma membrane"/>
    <property type="evidence" value="ECO:0007669"/>
    <property type="project" value="UniProtKB-SubCell"/>
</dbReference>
<sequence length="231" mass="25495">MLSHFYQKARHQLEDLNVSSLNRYGALLIGALLLLALAADSLSLLSTLNYQPTINSPASFASSAERSDYQASRITNSHLFGRTSADYQANSANLPVTRMQLVLRGAFTSSNPSQASAIIEGPDGQTRAYKSGSQIYGQAKLRQVFSDRVVLSRNGQLETLYFPEPGSASNSANEIVLPDDARQLVQDTMTAEEIQATSKQLKSSAMTPQQRQELIRKRLQELRNRSKTNKQ</sequence>
<comment type="subcellular location">
    <subcellularLocation>
        <location evidence="1">Cell inner membrane</location>
    </subcellularLocation>
</comment>
<dbReference type="Pfam" id="PF11356">
    <property type="entry name" value="T2SSC"/>
    <property type="match status" value="1"/>
</dbReference>
<dbReference type="RefSeq" id="WP_085759775.1">
    <property type="nucleotide sequence ID" value="NZ_CP019343.1"/>
</dbReference>
<proteinExistence type="predicted"/>
<keyword evidence="3" id="KW-1003">Cell membrane</keyword>
<feature type="domain" description="Type II secretion system protein GspC N-terminal" evidence="10">
    <location>
        <begin position="29"/>
        <end position="162"/>
    </location>
</feature>
<evidence type="ECO:0000256" key="7">
    <source>
        <dbReference type="ARBA" id="ARBA00022989"/>
    </source>
</evidence>
<dbReference type="GO" id="GO:0015031">
    <property type="term" value="P:protein transport"/>
    <property type="evidence" value="ECO:0007669"/>
    <property type="project" value="UniProtKB-KW"/>
</dbReference>
<keyword evidence="7 9" id="KW-1133">Transmembrane helix</keyword>
<evidence type="ECO:0000256" key="9">
    <source>
        <dbReference type="SAM" id="Phobius"/>
    </source>
</evidence>
<evidence type="ECO:0000313" key="12">
    <source>
        <dbReference type="Proteomes" id="UP000193450"/>
    </source>
</evidence>
<keyword evidence="2" id="KW-0813">Transport</keyword>
<dbReference type="OrthoDB" id="5574088at2"/>
<organism evidence="11 12">
    <name type="scientific">Oceanicoccus sagamiensis</name>
    <dbReference type="NCBI Taxonomy" id="716816"/>
    <lineage>
        <taxon>Bacteria</taxon>
        <taxon>Pseudomonadati</taxon>
        <taxon>Pseudomonadota</taxon>
        <taxon>Gammaproteobacteria</taxon>
        <taxon>Cellvibrionales</taxon>
        <taxon>Spongiibacteraceae</taxon>
        <taxon>Oceanicoccus</taxon>
    </lineage>
</organism>
<reference evidence="11 12" key="1">
    <citation type="submission" date="2016-11" db="EMBL/GenBank/DDBJ databases">
        <title>Trade-off between light-utilization and light-protection in marine flavobacteria.</title>
        <authorList>
            <person name="Kumagai Y."/>
        </authorList>
    </citation>
    <scope>NUCLEOTIDE SEQUENCE [LARGE SCALE GENOMIC DNA]</scope>
    <source>
        <strain evidence="11 12">NBRC 107125</strain>
    </source>
</reference>
<feature type="transmembrane region" description="Helical" evidence="9">
    <location>
        <begin position="21"/>
        <end position="39"/>
    </location>
</feature>
<dbReference type="Proteomes" id="UP000193450">
    <property type="component" value="Chromosome"/>
</dbReference>
<gene>
    <name evidence="11" type="ORF">BST96_16655</name>
</gene>
<keyword evidence="8 9" id="KW-0472">Membrane</keyword>
<evidence type="ECO:0000256" key="1">
    <source>
        <dbReference type="ARBA" id="ARBA00004533"/>
    </source>
</evidence>
<evidence type="ECO:0000256" key="4">
    <source>
        <dbReference type="ARBA" id="ARBA00022519"/>
    </source>
</evidence>
<accession>A0A1X9NGS1</accession>
<dbReference type="KEGG" id="osg:BST96_16655"/>
<evidence type="ECO:0000256" key="6">
    <source>
        <dbReference type="ARBA" id="ARBA00022927"/>
    </source>
</evidence>
<name>A0A1X9NGS1_9GAMM</name>
<keyword evidence="5 9" id="KW-0812">Transmembrane</keyword>
<evidence type="ECO:0000256" key="5">
    <source>
        <dbReference type="ARBA" id="ARBA00022692"/>
    </source>
</evidence>
<evidence type="ECO:0000313" key="11">
    <source>
        <dbReference type="EMBL" id="ARN75592.1"/>
    </source>
</evidence>
<keyword evidence="12" id="KW-1185">Reference proteome</keyword>
<evidence type="ECO:0000256" key="3">
    <source>
        <dbReference type="ARBA" id="ARBA00022475"/>
    </source>
</evidence>
<dbReference type="InterPro" id="IPR024961">
    <property type="entry name" value="T2SS_GspC_N"/>
</dbReference>
<dbReference type="STRING" id="716816.BST96_16655"/>
<evidence type="ECO:0000256" key="8">
    <source>
        <dbReference type="ARBA" id="ARBA00023136"/>
    </source>
</evidence>